<comment type="subcellular location">
    <subcellularLocation>
        <location evidence="1">Cell outer membrane</location>
    </subcellularLocation>
</comment>
<sequence>MVYVGRALAQTQSGINGTITDSSGATLDGAQVAVRNLATGVVTQETTNSAGSYNIPSLVPGTYTVTITKTGFQSAVERGVIVATGQTASVNLVLGVGEVNTQVEVTSSAISLQMQTPQVGVTIENKVVQELPDQINGQGRQIDDFIFLAPGVTGSEFSHRISGGQDFQDEVLFQGIPAVQSETEGYQSYINPPFEMVNEFHVASDVFSTQYGLGQGAVSYNFVSGTNKLHGDAFEINRNNYFDARGLVQINPQVPVDKQNNYGFSLGGPVWIPHVYNGRNRTFWHASSEWFKWNQQPSTTMTVPTALAKQGNFSGYAPIYVPAGLHCAGLTPGQQFPGNIIPQSCFSALSSSLLNQIPDPTLPGLTNNINSQLGVVQTTQTSWGFTIDHNFNQQHSIHYSQWRDSHNSPAVDNNAYFSNELSGLKTEPRLGSGFFLNYTGSISNNLVVTAGFGWTGEINNELNAHQNVNFPGVQQGTTLPTISFSGLAPDAPTTWGANTNGEVSSINRKLGLAFANNYLYLHGRNTFNFGFEARRAYQDDHECNSCTGGFAFSSLTTSNGITDQGAGLNENTTGNAFASFLLGQVDSSFRQQAFESRLRNFSISPYIMDDIKINPKLTISAGLRWDILVPYTADQPGNITFLDVTKPNPGAIGPNGPLLGAATALGNGPGAAGFSRADIPWTNVGPRLGFSYAVNSKTVLNGGYSVIFLDGGAYEFGTNKVANDYGNILAGINQTPSSGTNLAAYGSWDARTLLNPPATPLTATISNGSGVLHAFQRSGIRQPYSQMFNLGLQRELPWNLFMSASYVGNHGVHLVSALNPTNQLDPRYLSLGQALLQPWNSAAGQAALHSVGVAQINGLYQPYANFSNDFPGQTVQQALLEYPQFLGTENGNTLNNFDTNGVSIYNALQAQLQKRFSDGLSFLLSYTYSRTMSNADTGFSIFTPNALNKFNQRAEWAVSSGDQPHVLVLSGVYELPFGAGKPFFSGGNRFLSKQVIGGWQLSGTFQYDSGTPFGISASGTPLATGGNRANDVAGAPISLNYKNYYNGTPVLNTGAFSDPGRTAVGSAARNQSDLRNPFQSVENLALAKKFQFGEGVQAELRMEYFNVLNRMQVCGPSDSNVSDLRTASNPNANFGYVVGPCQGNSPRQGQAYFRINF</sequence>
<dbReference type="Pfam" id="PF13620">
    <property type="entry name" value="CarboxypepD_reg"/>
    <property type="match status" value="1"/>
</dbReference>
<keyword evidence="6" id="KW-1185">Reference proteome</keyword>
<gene>
    <name evidence="5" type="ORF">H7849_18735</name>
</gene>
<evidence type="ECO:0000259" key="4">
    <source>
        <dbReference type="Pfam" id="PF25183"/>
    </source>
</evidence>
<dbReference type="KEGG" id="adin:H7849_18735"/>
<dbReference type="Gene3D" id="2.60.40.1120">
    <property type="entry name" value="Carboxypeptidase-like, regulatory domain"/>
    <property type="match status" value="1"/>
</dbReference>
<dbReference type="EMBL" id="CP060394">
    <property type="protein sequence ID" value="QNI31121.1"/>
    <property type="molecule type" value="Genomic_DNA"/>
</dbReference>
<dbReference type="InterPro" id="IPR057601">
    <property type="entry name" value="Oar-like_b-barrel"/>
</dbReference>
<dbReference type="GO" id="GO:0030246">
    <property type="term" value="F:carbohydrate binding"/>
    <property type="evidence" value="ECO:0007669"/>
    <property type="project" value="InterPro"/>
</dbReference>
<dbReference type="SUPFAM" id="SSF49452">
    <property type="entry name" value="Starch-binding domain-like"/>
    <property type="match status" value="1"/>
</dbReference>
<dbReference type="InterPro" id="IPR013784">
    <property type="entry name" value="Carb-bd-like_fold"/>
</dbReference>
<feature type="domain" description="TonB-dependent transporter Oar-like beta-barrel" evidence="4">
    <location>
        <begin position="224"/>
        <end position="1150"/>
    </location>
</feature>
<reference evidence="5 6" key="1">
    <citation type="submission" date="2020-08" db="EMBL/GenBank/DDBJ databases">
        <title>Edaphobacter telluris sp. nov. and Acidobacterium dinghuensis sp. nov., two acidobacteria isolated from forest soil.</title>
        <authorList>
            <person name="Fu J."/>
            <person name="Qiu L."/>
        </authorList>
    </citation>
    <scope>NUCLEOTIDE SEQUENCE [LARGE SCALE GENOMIC DNA]</scope>
    <source>
        <strain evidence="5">4Y35</strain>
    </source>
</reference>
<dbReference type="Pfam" id="PF25183">
    <property type="entry name" value="OMP_b-brl_4"/>
    <property type="match status" value="1"/>
</dbReference>
<proteinExistence type="predicted"/>
<dbReference type="Gene3D" id="2.40.170.20">
    <property type="entry name" value="TonB-dependent receptor, beta-barrel domain"/>
    <property type="match status" value="1"/>
</dbReference>
<organism evidence="5 6">
    <name type="scientific">Alloacidobacterium dinghuense</name>
    <dbReference type="NCBI Taxonomy" id="2763107"/>
    <lineage>
        <taxon>Bacteria</taxon>
        <taxon>Pseudomonadati</taxon>
        <taxon>Acidobacteriota</taxon>
        <taxon>Terriglobia</taxon>
        <taxon>Terriglobales</taxon>
        <taxon>Acidobacteriaceae</taxon>
        <taxon>Alloacidobacterium</taxon>
    </lineage>
</organism>
<evidence type="ECO:0000313" key="6">
    <source>
        <dbReference type="Proteomes" id="UP000515312"/>
    </source>
</evidence>
<dbReference type="Proteomes" id="UP000515312">
    <property type="component" value="Chromosome"/>
</dbReference>
<evidence type="ECO:0000256" key="1">
    <source>
        <dbReference type="ARBA" id="ARBA00004442"/>
    </source>
</evidence>
<evidence type="ECO:0000256" key="3">
    <source>
        <dbReference type="ARBA" id="ARBA00023237"/>
    </source>
</evidence>
<dbReference type="GO" id="GO:0009279">
    <property type="term" value="C:cell outer membrane"/>
    <property type="evidence" value="ECO:0007669"/>
    <property type="project" value="UniProtKB-SubCell"/>
</dbReference>
<keyword evidence="2" id="KW-0472">Membrane</keyword>
<evidence type="ECO:0000313" key="5">
    <source>
        <dbReference type="EMBL" id="QNI31121.1"/>
    </source>
</evidence>
<dbReference type="InterPro" id="IPR036942">
    <property type="entry name" value="Beta-barrel_TonB_sf"/>
</dbReference>
<name>A0A7G8BF01_9BACT</name>
<keyword evidence="5" id="KW-0378">Hydrolase</keyword>
<accession>A0A7G8BF01</accession>
<keyword evidence="5" id="KW-0121">Carboxypeptidase</keyword>
<dbReference type="AlphaFoldDB" id="A0A7G8BF01"/>
<keyword evidence="5" id="KW-0645">Protease</keyword>
<evidence type="ECO:0000256" key="2">
    <source>
        <dbReference type="ARBA" id="ARBA00023136"/>
    </source>
</evidence>
<dbReference type="SUPFAM" id="SSF56935">
    <property type="entry name" value="Porins"/>
    <property type="match status" value="1"/>
</dbReference>
<protein>
    <submittedName>
        <fullName evidence="5">Carboxypeptidase regulatory-like domain-containing protein</fullName>
    </submittedName>
</protein>
<dbReference type="GO" id="GO:0004180">
    <property type="term" value="F:carboxypeptidase activity"/>
    <property type="evidence" value="ECO:0007669"/>
    <property type="project" value="UniProtKB-KW"/>
</dbReference>
<keyword evidence="3" id="KW-0998">Cell outer membrane</keyword>